<protein>
    <submittedName>
        <fullName evidence="1">Uncharacterized protein</fullName>
    </submittedName>
</protein>
<comment type="caution">
    <text evidence="1">The sequence shown here is derived from an EMBL/GenBank/DDBJ whole genome shotgun (WGS) entry which is preliminary data.</text>
</comment>
<proteinExistence type="predicted"/>
<evidence type="ECO:0000313" key="1">
    <source>
        <dbReference type="EMBL" id="MPC99488.1"/>
    </source>
</evidence>
<sequence length="62" mass="7146">MSEKMAEELLEDRVMQVISPIATPPHLTSPSIFPLHATPWSTGRRTVPIHQRSMYVSIVRRY</sequence>
<gene>
    <name evidence="1" type="ORF">E2C01_094904</name>
</gene>
<dbReference type="Proteomes" id="UP000324222">
    <property type="component" value="Unassembled WGS sequence"/>
</dbReference>
<evidence type="ECO:0000313" key="2">
    <source>
        <dbReference type="Proteomes" id="UP000324222"/>
    </source>
</evidence>
<reference evidence="1 2" key="1">
    <citation type="submission" date="2019-05" db="EMBL/GenBank/DDBJ databases">
        <title>Another draft genome of Portunus trituberculatus and its Hox gene families provides insights of decapod evolution.</title>
        <authorList>
            <person name="Jeong J.-H."/>
            <person name="Song I."/>
            <person name="Kim S."/>
            <person name="Choi T."/>
            <person name="Kim D."/>
            <person name="Ryu S."/>
            <person name="Kim W."/>
        </authorList>
    </citation>
    <scope>NUCLEOTIDE SEQUENCE [LARGE SCALE GENOMIC DNA]</scope>
    <source>
        <tissue evidence="1">Muscle</tissue>
    </source>
</reference>
<dbReference type="AlphaFoldDB" id="A0A5B7K2X5"/>
<accession>A0A5B7K2X5</accession>
<name>A0A5B7K2X5_PORTR</name>
<keyword evidence="2" id="KW-1185">Reference proteome</keyword>
<organism evidence="1 2">
    <name type="scientific">Portunus trituberculatus</name>
    <name type="common">Swimming crab</name>
    <name type="synonym">Neptunus trituberculatus</name>
    <dbReference type="NCBI Taxonomy" id="210409"/>
    <lineage>
        <taxon>Eukaryota</taxon>
        <taxon>Metazoa</taxon>
        <taxon>Ecdysozoa</taxon>
        <taxon>Arthropoda</taxon>
        <taxon>Crustacea</taxon>
        <taxon>Multicrustacea</taxon>
        <taxon>Malacostraca</taxon>
        <taxon>Eumalacostraca</taxon>
        <taxon>Eucarida</taxon>
        <taxon>Decapoda</taxon>
        <taxon>Pleocyemata</taxon>
        <taxon>Brachyura</taxon>
        <taxon>Eubrachyura</taxon>
        <taxon>Portunoidea</taxon>
        <taxon>Portunidae</taxon>
        <taxon>Portuninae</taxon>
        <taxon>Portunus</taxon>
    </lineage>
</organism>
<dbReference type="EMBL" id="VSRR010118591">
    <property type="protein sequence ID" value="MPC99488.1"/>
    <property type="molecule type" value="Genomic_DNA"/>
</dbReference>